<dbReference type="InterPro" id="IPR000253">
    <property type="entry name" value="FHA_dom"/>
</dbReference>
<feature type="domain" description="FHA" evidence="3">
    <location>
        <begin position="39"/>
        <end position="94"/>
    </location>
</feature>
<keyword evidence="5" id="KW-1185">Reference proteome</keyword>
<feature type="region of interest" description="Disordered" evidence="2">
    <location>
        <begin position="305"/>
        <end position="354"/>
    </location>
</feature>
<dbReference type="EMBL" id="CANTFM010001902">
    <property type="protein sequence ID" value="CAI5743664.1"/>
    <property type="molecule type" value="Genomic_DNA"/>
</dbReference>
<evidence type="ECO:0000313" key="4">
    <source>
        <dbReference type="EMBL" id="CAI5743664.1"/>
    </source>
</evidence>
<evidence type="ECO:0000256" key="1">
    <source>
        <dbReference type="SAM" id="Coils"/>
    </source>
</evidence>
<keyword evidence="1" id="KW-0175">Coiled coil</keyword>
<feature type="coiled-coil region" evidence="1">
    <location>
        <begin position="382"/>
        <end position="423"/>
    </location>
</feature>
<sequence>MAKVPPYCFRLEATRGPHTGSTHFYCSISHLSSSSHQLLSIGRKKCCWLRLPKDLEVSSVHAEFRFVKTEENETRLGLCDVKSTNGTKINGKTLKTQQDYLLSDGDLIAVGRTSLRFVQVGHGQPCREEGVDSAATSSGNTILTPSTFSSLVIQSAAAPMVIELDDEETGARVLSSITPAFAGTSGAVSTVIGSSDMPAEPDIEPDPGGLKLVKNVVVIERDMGNSRKEEGDNVELKVTAKLGRSNAGVVDEHAPKEATCTACGTVIGQLDMLEQQVHLNECIGGRVTITTANAAVSLTASTVLNDARPKTRNRGNGESEATRTKKPRKPKACDNNDSTAAALKTKRPRKRKQIDTGGDMVLALALTGTSKIDKEQQTDLHLAGTKKKLEELDKQMAKLAKRRVNLVKTLSKLEETKEKLRKSQVLPPAKLLQLLDLKAALDVIFPNNRQVHPWNQRVYTKRTMRSSVVATRYTPSRWSESSRNVDCDETKHAELVAVAAISMWKRASQQLFGLQRDSLLYRNSVLRAFLGGDEDAECGSIDIDASVDMENDHNVDSKDTDVNFEREAEYEGRFELAPVLSHYTLDWTRTYSEVPDVVKRVFPKWQRDLAFLRDQPAEEIEMALEAMNDAQAEADAIVINNNEQHDREGCRARMSLGHVTIGSDTLSGREEQRLACKFMAQVMKQLIAEKKQRPDNDEAMQQQQTETDLVGFEAEGCKQPRQQSVIDVSENEVEEEPYNRFRKELLPKALTADGDDIDTSLSAF</sequence>
<dbReference type="AlphaFoldDB" id="A0AAV0VA86"/>
<evidence type="ECO:0000259" key="3">
    <source>
        <dbReference type="PROSITE" id="PS50006"/>
    </source>
</evidence>
<gene>
    <name evidence="4" type="ORF">PDE001_LOCUS8864</name>
</gene>
<dbReference type="PROSITE" id="PS50006">
    <property type="entry name" value="FHA_DOMAIN"/>
    <property type="match status" value="1"/>
</dbReference>
<name>A0AAV0VA86_9STRA</name>
<dbReference type="Proteomes" id="UP001162029">
    <property type="component" value="Unassembled WGS sequence"/>
</dbReference>
<dbReference type="SUPFAM" id="SSF49879">
    <property type="entry name" value="SMAD/FHA domain"/>
    <property type="match status" value="1"/>
</dbReference>
<reference evidence="4" key="1">
    <citation type="submission" date="2022-12" db="EMBL/GenBank/DDBJ databases">
        <authorList>
            <person name="Webb A."/>
        </authorList>
    </citation>
    <scope>NUCLEOTIDE SEQUENCE</scope>
    <source>
        <strain evidence="4">Pd1</strain>
    </source>
</reference>
<proteinExistence type="predicted"/>
<protein>
    <recommendedName>
        <fullName evidence="3">FHA domain-containing protein</fullName>
    </recommendedName>
</protein>
<dbReference type="Pfam" id="PF00498">
    <property type="entry name" value="FHA"/>
    <property type="match status" value="1"/>
</dbReference>
<evidence type="ECO:0000313" key="5">
    <source>
        <dbReference type="Proteomes" id="UP001162029"/>
    </source>
</evidence>
<dbReference type="Gene3D" id="2.60.200.20">
    <property type="match status" value="1"/>
</dbReference>
<dbReference type="InterPro" id="IPR008984">
    <property type="entry name" value="SMAD_FHA_dom_sf"/>
</dbReference>
<accession>A0AAV0VA86</accession>
<dbReference type="SMART" id="SM00240">
    <property type="entry name" value="FHA"/>
    <property type="match status" value="1"/>
</dbReference>
<organism evidence="4 5">
    <name type="scientific">Peronospora destructor</name>
    <dbReference type="NCBI Taxonomy" id="86335"/>
    <lineage>
        <taxon>Eukaryota</taxon>
        <taxon>Sar</taxon>
        <taxon>Stramenopiles</taxon>
        <taxon>Oomycota</taxon>
        <taxon>Peronosporomycetes</taxon>
        <taxon>Peronosporales</taxon>
        <taxon>Peronosporaceae</taxon>
        <taxon>Peronospora</taxon>
    </lineage>
</organism>
<dbReference type="CDD" id="cd00060">
    <property type="entry name" value="FHA"/>
    <property type="match status" value="1"/>
</dbReference>
<comment type="caution">
    <text evidence="4">The sequence shown here is derived from an EMBL/GenBank/DDBJ whole genome shotgun (WGS) entry which is preliminary data.</text>
</comment>
<evidence type="ECO:0000256" key="2">
    <source>
        <dbReference type="SAM" id="MobiDB-lite"/>
    </source>
</evidence>